<evidence type="ECO:0000256" key="3">
    <source>
        <dbReference type="ARBA" id="ARBA00023163"/>
    </source>
</evidence>
<evidence type="ECO:0000256" key="1">
    <source>
        <dbReference type="ARBA" id="ARBA00022553"/>
    </source>
</evidence>
<dbReference type="OrthoDB" id="9784719at2"/>
<dbReference type="PROSITE" id="PS50110">
    <property type="entry name" value="RESPONSE_REGULATORY"/>
    <property type="match status" value="1"/>
</dbReference>
<evidence type="ECO:0000256" key="2">
    <source>
        <dbReference type="ARBA" id="ARBA00023015"/>
    </source>
</evidence>
<dbReference type="Proteomes" id="UP000324758">
    <property type="component" value="Unassembled WGS sequence"/>
</dbReference>
<dbReference type="InterPro" id="IPR050595">
    <property type="entry name" value="Bact_response_regulator"/>
</dbReference>
<protein>
    <submittedName>
        <fullName evidence="6">Response regulator</fullName>
    </submittedName>
</protein>
<dbReference type="PANTHER" id="PTHR44591">
    <property type="entry name" value="STRESS RESPONSE REGULATOR PROTEIN 1"/>
    <property type="match status" value="1"/>
</dbReference>
<evidence type="ECO:0000313" key="6">
    <source>
        <dbReference type="EMBL" id="TYL93200.1"/>
    </source>
</evidence>
<evidence type="ECO:0000259" key="5">
    <source>
        <dbReference type="PROSITE" id="PS50110"/>
    </source>
</evidence>
<feature type="domain" description="Response regulatory" evidence="5">
    <location>
        <begin position="12"/>
        <end position="125"/>
    </location>
</feature>
<dbReference type="InterPro" id="IPR001789">
    <property type="entry name" value="Sig_transdc_resp-reg_receiver"/>
</dbReference>
<accession>A0A5D3KD99</accession>
<dbReference type="PANTHER" id="PTHR44591:SF3">
    <property type="entry name" value="RESPONSE REGULATORY DOMAIN-CONTAINING PROTEIN"/>
    <property type="match status" value="1"/>
</dbReference>
<comment type="caution">
    <text evidence="6">The sequence shown here is derived from an EMBL/GenBank/DDBJ whole genome shotgun (WGS) entry which is preliminary data.</text>
</comment>
<feature type="modified residue" description="4-aspartylphosphate" evidence="4">
    <location>
        <position position="62"/>
    </location>
</feature>
<dbReference type="RefSeq" id="WP_148774491.1">
    <property type="nucleotide sequence ID" value="NZ_VSSS01000033.1"/>
</dbReference>
<dbReference type="SMART" id="SM00448">
    <property type="entry name" value="REC"/>
    <property type="match status" value="1"/>
</dbReference>
<keyword evidence="2" id="KW-0805">Transcription regulation</keyword>
<name>A0A5D3KD99_9BRAD</name>
<gene>
    <name evidence="6" type="ORF">FXB40_23015</name>
</gene>
<sequence>MMSAPAGKSLPVVLVVEDEPLLRILAVEVVEEAGFTAIEASDADEAVALLELRTDIALVFTDINMPGSMDGLKLAHAVRNRWPPIKILVVSGKQPFQFSDLPSNSCFLSKPYQASALVEELRSIIASS</sequence>
<evidence type="ECO:0000256" key="4">
    <source>
        <dbReference type="PROSITE-ProRule" id="PRU00169"/>
    </source>
</evidence>
<dbReference type="Gene3D" id="3.40.50.2300">
    <property type="match status" value="1"/>
</dbReference>
<dbReference type="Pfam" id="PF00072">
    <property type="entry name" value="Response_reg"/>
    <property type="match status" value="1"/>
</dbReference>
<proteinExistence type="predicted"/>
<dbReference type="EMBL" id="VSSS01000033">
    <property type="protein sequence ID" value="TYL93200.1"/>
    <property type="molecule type" value="Genomic_DNA"/>
</dbReference>
<keyword evidence="1 4" id="KW-0597">Phosphoprotein</keyword>
<dbReference type="AlphaFoldDB" id="A0A5D3KD99"/>
<dbReference type="GO" id="GO:0000160">
    <property type="term" value="P:phosphorelay signal transduction system"/>
    <property type="evidence" value="ECO:0007669"/>
    <property type="project" value="InterPro"/>
</dbReference>
<dbReference type="InterPro" id="IPR011006">
    <property type="entry name" value="CheY-like_superfamily"/>
</dbReference>
<organism evidence="6 7">
    <name type="scientific">Bradyrhizobium rifense</name>
    <dbReference type="NCBI Taxonomy" id="515499"/>
    <lineage>
        <taxon>Bacteria</taxon>
        <taxon>Pseudomonadati</taxon>
        <taxon>Pseudomonadota</taxon>
        <taxon>Alphaproteobacteria</taxon>
        <taxon>Hyphomicrobiales</taxon>
        <taxon>Nitrobacteraceae</taxon>
        <taxon>Bradyrhizobium</taxon>
    </lineage>
</organism>
<dbReference type="SUPFAM" id="SSF52172">
    <property type="entry name" value="CheY-like"/>
    <property type="match status" value="1"/>
</dbReference>
<keyword evidence="3" id="KW-0804">Transcription</keyword>
<evidence type="ECO:0000313" key="7">
    <source>
        <dbReference type="Proteomes" id="UP000324758"/>
    </source>
</evidence>
<keyword evidence="7" id="KW-1185">Reference proteome</keyword>
<reference evidence="6 7" key="1">
    <citation type="submission" date="2019-08" db="EMBL/GenBank/DDBJ databases">
        <title>Bradyrhizobium hipponensis sp. nov., a rhizobium isolated from a Lupinus angustifolius root nodule in Tunisia.</title>
        <authorList>
            <person name="Off K."/>
            <person name="Rejili M."/>
            <person name="Mars M."/>
            <person name="Brachmann A."/>
            <person name="Marin M."/>
        </authorList>
    </citation>
    <scope>NUCLEOTIDE SEQUENCE [LARGE SCALE GENOMIC DNA]</scope>
    <source>
        <strain evidence="6 7">CTAW71</strain>
    </source>
</reference>